<evidence type="ECO:0000256" key="7">
    <source>
        <dbReference type="ARBA" id="ARBA00022840"/>
    </source>
</evidence>
<feature type="domain" description="Signal transduction histidine kinase subgroup 3 dimerisation and phosphoacceptor" evidence="11">
    <location>
        <begin position="315"/>
        <end position="378"/>
    </location>
</feature>
<keyword evidence="8" id="KW-0902">Two-component regulatory system</keyword>
<dbReference type="GO" id="GO:0000155">
    <property type="term" value="F:phosphorelay sensor kinase activity"/>
    <property type="evidence" value="ECO:0007669"/>
    <property type="project" value="InterPro"/>
</dbReference>
<feature type="transmembrane region" description="Helical" evidence="10">
    <location>
        <begin position="12"/>
        <end position="30"/>
    </location>
</feature>
<evidence type="ECO:0000256" key="2">
    <source>
        <dbReference type="ARBA" id="ARBA00012438"/>
    </source>
</evidence>
<protein>
    <recommendedName>
        <fullName evidence="2">histidine kinase</fullName>
        <ecNumber evidence="2">2.7.13.3</ecNumber>
    </recommendedName>
</protein>
<keyword evidence="10" id="KW-0812">Transmembrane</keyword>
<comment type="catalytic activity">
    <reaction evidence="1">
        <text>ATP + protein L-histidine = ADP + protein N-phospho-L-histidine.</text>
        <dbReference type="EC" id="2.7.13.3"/>
    </reaction>
</comment>
<evidence type="ECO:0000256" key="1">
    <source>
        <dbReference type="ARBA" id="ARBA00000085"/>
    </source>
</evidence>
<dbReference type="InterPro" id="IPR036890">
    <property type="entry name" value="HATPase_C_sf"/>
</dbReference>
<reference evidence="12 13" key="1">
    <citation type="submission" date="2020-07" db="EMBL/GenBank/DDBJ databases">
        <title>Sequencing the genomes of 1000 actinobacteria strains.</title>
        <authorList>
            <person name="Klenk H.-P."/>
        </authorList>
    </citation>
    <scope>NUCLEOTIDE SEQUENCE [LARGE SCALE GENOMIC DNA]</scope>
    <source>
        <strain evidence="12 13">DSM 21349</strain>
    </source>
</reference>
<evidence type="ECO:0000256" key="3">
    <source>
        <dbReference type="ARBA" id="ARBA00022553"/>
    </source>
</evidence>
<dbReference type="Gene3D" id="1.20.5.1930">
    <property type="match status" value="1"/>
</dbReference>
<keyword evidence="3" id="KW-0597">Phosphoprotein</keyword>
<dbReference type="EC" id="2.7.13.3" evidence="2"/>
<dbReference type="Proteomes" id="UP000580910">
    <property type="component" value="Unassembled WGS sequence"/>
</dbReference>
<evidence type="ECO:0000256" key="6">
    <source>
        <dbReference type="ARBA" id="ARBA00022777"/>
    </source>
</evidence>
<comment type="caution">
    <text evidence="12">The sequence shown here is derived from an EMBL/GenBank/DDBJ whole genome shotgun (WGS) entry which is preliminary data.</text>
</comment>
<organism evidence="12 13">
    <name type="scientific">Nocardioides ginsengisegetis</name>
    <dbReference type="NCBI Taxonomy" id="661491"/>
    <lineage>
        <taxon>Bacteria</taxon>
        <taxon>Bacillati</taxon>
        <taxon>Actinomycetota</taxon>
        <taxon>Actinomycetes</taxon>
        <taxon>Propionibacteriales</taxon>
        <taxon>Nocardioidaceae</taxon>
        <taxon>Nocardioides</taxon>
    </lineage>
</organism>
<name>A0A7W3P992_9ACTN</name>
<dbReference type="InterPro" id="IPR011712">
    <property type="entry name" value="Sig_transdc_His_kin_sub3_dim/P"/>
</dbReference>
<evidence type="ECO:0000256" key="5">
    <source>
        <dbReference type="ARBA" id="ARBA00022741"/>
    </source>
</evidence>
<dbReference type="InterPro" id="IPR050482">
    <property type="entry name" value="Sensor_HK_TwoCompSys"/>
</dbReference>
<keyword evidence="7" id="KW-0067">ATP-binding</keyword>
<dbReference type="AlphaFoldDB" id="A0A7W3P992"/>
<evidence type="ECO:0000256" key="9">
    <source>
        <dbReference type="SAM" id="MobiDB-lite"/>
    </source>
</evidence>
<keyword evidence="10" id="KW-1133">Transmembrane helix</keyword>
<dbReference type="GO" id="GO:0046983">
    <property type="term" value="F:protein dimerization activity"/>
    <property type="evidence" value="ECO:0007669"/>
    <property type="project" value="InterPro"/>
</dbReference>
<feature type="transmembrane region" description="Helical" evidence="10">
    <location>
        <begin position="63"/>
        <end position="82"/>
    </location>
</feature>
<dbReference type="CDD" id="cd16917">
    <property type="entry name" value="HATPase_UhpB-NarQ-NarX-like"/>
    <property type="match status" value="1"/>
</dbReference>
<feature type="compositionally biased region" description="Low complexity" evidence="9">
    <location>
        <begin position="510"/>
        <end position="522"/>
    </location>
</feature>
<evidence type="ECO:0000259" key="11">
    <source>
        <dbReference type="Pfam" id="PF07730"/>
    </source>
</evidence>
<dbReference type="PANTHER" id="PTHR24421">
    <property type="entry name" value="NITRATE/NITRITE SENSOR PROTEIN NARX-RELATED"/>
    <property type="match status" value="1"/>
</dbReference>
<evidence type="ECO:0000313" key="12">
    <source>
        <dbReference type="EMBL" id="MBA8803186.1"/>
    </source>
</evidence>
<dbReference type="GO" id="GO:0016020">
    <property type="term" value="C:membrane"/>
    <property type="evidence" value="ECO:0007669"/>
    <property type="project" value="InterPro"/>
</dbReference>
<keyword evidence="5" id="KW-0547">Nucleotide-binding</keyword>
<dbReference type="PANTHER" id="PTHR24421:SF10">
    <property type="entry name" value="NITRATE_NITRITE SENSOR PROTEIN NARQ"/>
    <property type="match status" value="1"/>
</dbReference>
<gene>
    <name evidence="12" type="ORF">FB382_001477</name>
</gene>
<evidence type="ECO:0000256" key="4">
    <source>
        <dbReference type="ARBA" id="ARBA00022679"/>
    </source>
</evidence>
<evidence type="ECO:0000256" key="8">
    <source>
        <dbReference type="ARBA" id="ARBA00023012"/>
    </source>
</evidence>
<dbReference type="Gene3D" id="3.30.565.10">
    <property type="entry name" value="Histidine kinase-like ATPase, C-terminal domain"/>
    <property type="match status" value="1"/>
</dbReference>
<proteinExistence type="predicted"/>
<keyword evidence="13" id="KW-1185">Reference proteome</keyword>
<keyword evidence="10" id="KW-0472">Membrane</keyword>
<sequence>MRTVADASPWRVTTAVRVFALATAVGQLVSADTLGIVGVVALQLGCVAAVCSALELTPLGRRLPWVTVLEGVAVVGLLGLANGPVEPLLVYLAVPTVVAGVRHGALATVNTSLSTAMALLAIQALTWSHVETGPTLGSVLPWLVLGLGAGMLASHQTQSVRRLEAVRAPYAAANRLVGTLHSAATDLPQDLDVILHSRALECTIRPLVGADASAVLVRSGLMTLETLTSYGDLGVVDDELARRCMSAMRAEQRGTIVALPLRVGEHVFGALLLTCHRPLANAVLASIQEQVDERAILLDTAVLLDGVRSLATNEERNRLARDIHDGVAQQIVALGYLADDLAALSHDPDTRQGAEDLRVEVTRLVNALRFSVFDLRQDVADAGSLSGALSDYAGQLGTHSDLRIHLTLDERGSRLTRRTEEELLRIAQEAIANVHKHAHAVNVWVRLEVHGTDATLVVADDGVGGATSRPGHYGLHTMRERALRIDADLEVGPRCDGGTVVTLMTRREAPTGSGPDSTTTPRTDGRHSHGDHHLAGR</sequence>
<dbReference type="RefSeq" id="WP_182538020.1">
    <property type="nucleotide sequence ID" value="NZ_JACGXA010000001.1"/>
</dbReference>
<keyword evidence="6 12" id="KW-0418">Kinase</keyword>
<dbReference type="GO" id="GO:0005524">
    <property type="term" value="F:ATP binding"/>
    <property type="evidence" value="ECO:0007669"/>
    <property type="project" value="UniProtKB-KW"/>
</dbReference>
<dbReference type="SUPFAM" id="SSF55874">
    <property type="entry name" value="ATPase domain of HSP90 chaperone/DNA topoisomerase II/histidine kinase"/>
    <property type="match status" value="1"/>
</dbReference>
<feature type="transmembrane region" description="Helical" evidence="10">
    <location>
        <begin position="36"/>
        <end position="56"/>
    </location>
</feature>
<dbReference type="EMBL" id="JACGXA010000001">
    <property type="protein sequence ID" value="MBA8803186.1"/>
    <property type="molecule type" value="Genomic_DNA"/>
</dbReference>
<evidence type="ECO:0000256" key="10">
    <source>
        <dbReference type="SAM" id="Phobius"/>
    </source>
</evidence>
<feature type="compositionally biased region" description="Basic and acidic residues" evidence="9">
    <location>
        <begin position="523"/>
        <end position="537"/>
    </location>
</feature>
<evidence type="ECO:0000313" key="13">
    <source>
        <dbReference type="Proteomes" id="UP000580910"/>
    </source>
</evidence>
<dbReference type="Pfam" id="PF07730">
    <property type="entry name" value="HisKA_3"/>
    <property type="match status" value="1"/>
</dbReference>
<accession>A0A7W3P992</accession>
<feature type="region of interest" description="Disordered" evidence="9">
    <location>
        <begin position="505"/>
        <end position="537"/>
    </location>
</feature>
<keyword evidence="4" id="KW-0808">Transferase</keyword>